<evidence type="ECO:0000256" key="1">
    <source>
        <dbReference type="ARBA" id="ARBA00022574"/>
    </source>
</evidence>
<dbReference type="GO" id="GO:0005737">
    <property type="term" value="C:cytoplasm"/>
    <property type="evidence" value="ECO:0007669"/>
    <property type="project" value="UniProtKB-ARBA"/>
</dbReference>
<keyword evidence="2" id="KW-0677">Repeat</keyword>
<sequence>METEQKSDILFVGFNQNADCFACGTESGFKIFNTDPFKNTFSRDLDGGIGIVSMLFRCNILALSGGGSNPRYNPDRVMLWDDSQSKCIGELKFKSEVKAIKMNKETIVVVLEDRIYVYEFLSLKISDAIETWTNPDGLCCLSSMKDTNVLVCPDKEQGMIRIINNGNQETVKAHDGSIASLSLSPDATKCATASDKGTLVRIFDTSTATKLQEVRRGADPAKIYSIAFSSNDLLAVSSDKGTVHVFGLKTSEEKKKEETSKNTTSYFGFMKGVLPEYFSSEWSFAQFKFNEDSDSTYTACAFTDNNSLVLVSKKGDYYLLEVDKEGKTITKKAHLMVNSE</sequence>
<reference evidence="4" key="1">
    <citation type="submission" date="2023-07" db="EMBL/GenBank/DDBJ databases">
        <authorList>
            <consortium name="AG Swart"/>
            <person name="Singh M."/>
            <person name="Singh A."/>
            <person name="Seah K."/>
            <person name="Emmerich C."/>
        </authorList>
    </citation>
    <scope>NUCLEOTIDE SEQUENCE</scope>
    <source>
        <strain evidence="4">DP1</strain>
    </source>
</reference>
<accession>A0AAD1XKE1</accession>
<dbReference type="InterPro" id="IPR048720">
    <property type="entry name" value="PROPPIN"/>
</dbReference>
<dbReference type="SMART" id="SM00320">
    <property type="entry name" value="WD40"/>
    <property type="match status" value="3"/>
</dbReference>
<dbReference type="InterPro" id="IPR015943">
    <property type="entry name" value="WD40/YVTN_repeat-like_dom_sf"/>
</dbReference>
<dbReference type="Proteomes" id="UP001295684">
    <property type="component" value="Unassembled WGS sequence"/>
</dbReference>
<comment type="caution">
    <text evidence="4">The sequence shown here is derived from an EMBL/GenBank/DDBJ whole genome shotgun (WGS) entry which is preliminary data.</text>
</comment>
<dbReference type="Gene3D" id="2.130.10.10">
    <property type="entry name" value="YVTN repeat-like/Quinoprotein amine dehydrogenase"/>
    <property type="match status" value="1"/>
</dbReference>
<dbReference type="SUPFAM" id="SSF50978">
    <property type="entry name" value="WD40 repeat-like"/>
    <property type="match status" value="1"/>
</dbReference>
<evidence type="ECO:0000313" key="4">
    <source>
        <dbReference type="EMBL" id="CAI2374282.1"/>
    </source>
</evidence>
<proteinExistence type="inferred from homology"/>
<dbReference type="AlphaFoldDB" id="A0AAD1XKE1"/>
<dbReference type="EMBL" id="CAMPGE010015673">
    <property type="protein sequence ID" value="CAI2374282.1"/>
    <property type="molecule type" value="Genomic_DNA"/>
</dbReference>
<evidence type="ECO:0000256" key="2">
    <source>
        <dbReference type="ARBA" id="ARBA00022737"/>
    </source>
</evidence>
<comment type="similarity">
    <text evidence="3">Belongs to the WD repeat PROPPIN family.</text>
</comment>
<dbReference type="InterPro" id="IPR001680">
    <property type="entry name" value="WD40_rpt"/>
</dbReference>
<name>A0AAD1XKE1_EUPCR</name>
<evidence type="ECO:0000256" key="3">
    <source>
        <dbReference type="ARBA" id="ARBA00025740"/>
    </source>
</evidence>
<protein>
    <recommendedName>
        <fullName evidence="6">WD repeat domain phosphoinositide-interacting protein 3</fullName>
    </recommendedName>
</protein>
<evidence type="ECO:0008006" key="6">
    <source>
        <dbReference type="Google" id="ProtNLM"/>
    </source>
</evidence>
<evidence type="ECO:0000313" key="5">
    <source>
        <dbReference type="Proteomes" id="UP001295684"/>
    </source>
</evidence>
<keyword evidence="5" id="KW-1185">Reference proteome</keyword>
<dbReference type="Pfam" id="PF21032">
    <property type="entry name" value="PROPPIN"/>
    <property type="match status" value="1"/>
</dbReference>
<gene>
    <name evidence="4" type="ORF">ECRASSUSDP1_LOCUS15634</name>
</gene>
<dbReference type="PANTHER" id="PTHR11227">
    <property type="entry name" value="WD-REPEAT PROTEIN INTERACTING WITH PHOSPHOINOSIDES WIPI -RELATED"/>
    <property type="match status" value="1"/>
</dbReference>
<organism evidence="4 5">
    <name type="scientific">Euplotes crassus</name>
    <dbReference type="NCBI Taxonomy" id="5936"/>
    <lineage>
        <taxon>Eukaryota</taxon>
        <taxon>Sar</taxon>
        <taxon>Alveolata</taxon>
        <taxon>Ciliophora</taxon>
        <taxon>Intramacronucleata</taxon>
        <taxon>Spirotrichea</taxon>
        <taxon>Hypotrichia</taxon>
        <taxon>Euplotida</taxon>
        <taxon>Euplotidae</taxon>
        <taxon>Moneuplotes</taxon>
    </lineage>
</organism>
<dbReference type="InterPro" id="IPR036322">
    <property type="entry name" value="WD40_repeat_dom_sf"/>
</dbReference>
<keyword evidence="1" id="KW-0853">WD repeat</keyword>